<dbReference type="InterPro" id="IPR051906">
    <property type="entry name" value="TolC-like"/>
</dbReference>
<dbReference type="STRING" id="324925.Ppha_0633"/>
<keyword evidence="8" id="KW-0732">Signal</keyword>
<keyword evidence="10" id="KW-1185">Reference proteome</keyword>
<dbReference type="EMBL" id="CP001110">
    <property type="protein sequence ID" value="ACF42932.1"/>
    <property type="molecule type" value="Genomic_DNA"/>
</dbReference>
<dbReference type="GO" id="GO:0009279">
    <property type="term" value="C:cell outer membrane"/>
    <property type="evidence" value="ECO:0007669"/>
    <property type="project" value="UniProtKB-SubCell"/>
</dbReference>
<dbReference type="HOGENOM" id="CLU_012817_0_0_10"/>
<proteinExistence type="inferred from homology"/>
<dbReference type="PANTHER" id="PTHR30026:SF22">
    <property type="entry name" value="OUTER MEMBRANE EFFLUX PROTEIN"/>
    <property type="match status" value="1"/>
</dbReference>
<dbReference type="AlphaFoldDB" id="B4SDJ3"/>
<evidence type="ECO:0000313" key="10">
    <source>
        <dbReference type="Proteomes" id="UP000002724"/>
    </source>
</evidence>
<dbReference type="NCBIfam" id="TIGR01844">
    <property type="entry name" value="type_I_sec_TolC"/>
    <property type="match status" value="1"/>
</dbReference>
<evidence type="ECO:0000256" key="8">
    <source>
        <dbReference type="SAM" id="SignalP"/>
    </source>
</evidence>
<dbReference type="InterPro" id="IPR010130">
    <property type="entry name" value="T1SS_OMP_TolC"/>
</dbReference>
<dbReference type="KEGG" id="pph:Ppha_0633"/>
<sequence length="484" mass="55480" precursor="true">MDNLKTSISKVMKQTTNKNLKTLAVAVLLLCLGSPQTVEAKAVTASEAVTAALNTNPEVQAKFHAFRDVYEEQGVANGGYMPKLDFSAGVGRHWLKSESNGDENYWRKGLRLELSQMLFDGFYTRNQVHRLKHSGQARYLEFMDSMENIGLESFRAYMDVLRYREMVNLSRRNYEYHQEIYKQISSRVRAGVAAGVDMEQITARLSLAQSNLVTELSNQHDVSARYQRYIGELPEENLAPAVLPDKGIPATKVATLKEAYQYNFGFLATLSDIRAAQYAVNVQKAKYYPRIDFKARHDRSWNLDGVDGRRDESVAELVLNYNIINGGADQAALHQYREKMYRSVDLKDKAARDLRQTIEIAYNEREMIKEQLQYFDRHYKSMEKVREAYHEQFNIGKRTLLDLLDTENEYYQARRAFYNGFFDLTIANARTLAGLGRLLTTMGVVRGEMPSLKDINIPMPEVKDEDLPPFDVPVRGKLDLPEVK</sequence>
<protein>
    <submittedName>
        <fullName evidence="9">Type I secretion outer membrane protein, TolC family</fullName>
    </submittedName>
</protein>
<gene>
    <name evidence="9" type="ordered locus">Ppha_0633</name>
</gene>
<dbReference type="GO" id="GO:0015288">
    <property type="term" value="F:porin activity"/>
    <property type="evidence" value="ECO:0007669"/>
    <property type="project" value="TreeGrafter"/>
</dbReference>
<evidence type="ECO:0000256" key="2">
    <source>
        <dbReference type="ARBA" id="ARBA00007613"/>
    </source>
</evidence>
<evidence type="ECO:0000256" key="4">
    <source>
        <dbReference type="ARBA" id="ARBA00022452"/>
    </source>
</evidence>
<keyword evidence="3" id="KW-0813">Transport</keyword>
<organism evidence="9 10">
    <name type="scientific">Pelodictyon phaeoclathratiforme (strain DSM 5477 / BU-1)</name>
    <dbReference type="NCBI Taxonomy" id="324925"/>
    <lineage>
        <taxon>Bacteria</taxon>
        <taxon>Pseudomonadati</taxon>
        <taxon>Chlorobiota</taxon>
        <taxon>Chlorobiia</taxon>
        <taxon>Chlorobiales</taxon>
        <taxon>Chlorobiaceae</taxon>
        <taxon>Chlorobium/Pelodictyon group</taxon>
        <taxon>Pelodictyon</taxon>
    </lineage>
</organism>
<dbReference type="Proteomes" id="UP000002724">
    <property type="component" value="Chromosome"/>
</dbReference>
<feature type="signal peptide" evidence="8">
    <location>
        <begin position="1"/>
        <end position="40"/>
    </location>
</feature>
<evidence type="ECO:0000313" key="9">
    <source>
        <dbReference type="EMBL" id="ACF42932.1"/>
    </source>
</evidence>
<reference evidence="9 10" key="1">
    <citation type="submission" date="2008-06" db="EMBL/GenBank/DDBJ databases">
        <title>Complete sequence of Pelodictyon phaeoclathratiforme BU-1.</title>
        <authorList>
            <consortium name="US DOE Joint Genome Institute"/>
            <person name="Lucas S."/>
            <person name="Copeland A."/>
            <person name="Lapidus A."/>
            <person name="Glavina del Rio T."/>
            <person name="Dalin E."/>
            <person name="Tice H."/>
            <person name="Bruce D."/>
            <person name="Goodwin L."/>
            <person name="Pitluck S."/>
            <person name="Schmutz J."/>
            <person name="Larimer F."/>
            <person name="Land M."/>
            <person name="Hauser L."/>
            <person name="Kyrpides N."/>
            <person name="Mikhailova N."/>
            <person name="Liu Z."/>
            <person name="Li T."/>
            <person name="Zhao F."/>
            <person name="Overmann J."/>
            <person name="Bryant D.A."/>
            <person name="Richardson P."/>
        </authorList>
    </citation>
    <scope>NUCLEOTIDE SEQUENCE [LARGE SCALE GENOMIC DNA]</scope>
    <source>
        <strain evidence="10">DSM 5477 / BU-1</strain>
    </source>
</reference>
<name>B4SDJ3_PELPB</name>
<dbReference type="GO" id="GO:1990281">
    <property type="term" value="C:efflux pump complex"/>
    <property type="evidence" value="ECO:0007669"/>
    <property type="project" value="TreeGrafter"/>
</dbReference>
<keyword evidence="5" id="KW-0812">Transmembrane</keyword>
<dbReference type="GO" id="GO:0015562">
    <property type="term" value="F:efflux transmembrane transporter activity"/>
    <property type="evidence" value="ECO:0007669"/>
    <property type="project" value="InterPro"/>
</dbReference>
<dbReference type="eggNOG" id="COG1538">
    <property type="taxonomic scope" value="Bacteria"/>
</dbReference>
<keyword evidence="4" id="KW-1134">Transmembrane beta strand</keyword>
<dbReference type="Pfam" id="PF02321">
    <property type="entry name" value="OEP"/>
    <property type="match status" value="2"/>
</dbReference>
<dbReference type="SUPFAM" id="SSF56954">
    <property type="entry name" value="Outer membrane efflux proteins (OEP)"/>
    <property type="match status" value="1"/>
</dbReference>
<comment type="subcellular location">
    <subcellularLocation>
        <location evidence="1">Cell outer membrane</location>
    </subcellularLocation>
</comment>
<dbReference type="PANTHER" id="PTHR30026">
    <property type="entry name" value="OUTER MEMBRANE PROTEIN TOLC"/>
    <property type="match status" value="1"/>
</dbReference>
<accession>B4SDJ3</accession>
<feature type="chain" id="PRO_5002825841" evidence="8">
    <location>
        <begin position="41"/>
        <end position="484"/>
    </location>
</feature>
<evidence type="ECO:0000256" key="6">
    <source>
        <dbReference type="ARBA" id="ARBA00023136"/>
    </source>
</evidence>
<comment type="similarity">
    <text evidence="2">Belongs to the outer membrane factor (OMF) (TC 1.B.17) family.</text>
</comment>
<evidence type="ECO:0000256" key="7">
    <source>
        <dbReference type="ARBA" id="ARBA00023237"/>
    </source>
</evidence>
<dbReference type="Gene3D" id="1.20.1600.10">
    <property type="entry name" value="Outer membrane efflux proteins (OEP)"/>
    <property type="match status" value="1"/>
</dbReference>
<evidence type="ECO:0000256" key="5">
    <source>
        <dbReference type="ARBA" id="ARBA00022692"/>
    </source>
</evidence>
<evidence type="ECO:0000256" key="3">
    <source>
        <dbReference type="ARBA" id="ARBA00022448"/>
    </source>
</evidence>
<evidence type="ECO:0000256" key="1">
    <source>
        <dbReference type="ARBA" id="ARBA00004442"/>
    </source>
</evidence>
<keyword evidence="7" id="KW-0998">Cell outer membrane</keyword>
<keyword evidence="6" id="KW-0472">Membrane</keyword>
<dbReference type="InterPro" id="IPR003423">
    <property type="entry name" value="OMP_efflux"/>
</dbReference>